<evidence type="ECO:0000256" key="7">
    <source>
        <dbReference type="ARBA" id="ARBA00022786"/>
    </source>
</evidence>
<comment type="pathway">
    <text evidence="2">Protein modification; protein sumoylation.</text>
</comment>
<dbReference type="PROSITE" id="PS51044">
    <property type="entry name" value="ZF_SP_RING"/>
    <property type="match status" value="1"/>
</dbReference>
<dbReference type="AlphaFoldDB" id="A0A7J6HF73"/>
<dbReference type="Gene3D" id="3.30.40.10">
    <property type="entry name" value="Zinc/RING finger domain, C3HC4 (zinc finger)"/>
    <property type="match status" value="1"/>
</dbReference>
<comment type="subcellular location">
    <subcellularLocation>
        <location evidence="1">Nucleus</location>
    </subcellularLocation>
</comment>
<evidence type="ECO:0000256" key="6">
    <source>
        <dbReference type="ARBA" id="ARBA00022771"/>
    </source>
</evidence>
<comment type="caution">
    <text evidence="12">The sequence shown here is derived from an EMBL/GenBank/DDBJ whole genome shotgun (WGS) entry which is preliminary data.</text>
</comment>
<dbReference type="UniPathway" id="UPA00886"/>
<evidence type="ECO:0000259" key="11">
    <source>
        <dbReference type="PROSITE" id="PS51044"/>
    </source>
</evidence>
<dbReference type="OrthoDB" id="26899at2759"/>
<dbReference type="GO" id="GO:0000724">
    <property type="term" value="P:double-strand break repair via homologous recombination"/>
    <property type="evidence" value="ECO:0007669"/>
    <property type="project" value="InterPro"/>
</dbReference>
<dbReference type="InterPro" id="IPR026846">
    <property type="entry name" value="Nse2(Mms21)"/>
</dbReference>
<evidence type="ECO:0000256" key="3">
    <source>
        <dbReference type="ARBA" id="ARBA00008212"/>
    </source>
</evidence>
<dbReference type="GO" id="GO:0016925">
    <property type="term" value="P:protein sumoylation"/>
    <property type="evidence" value="ECO:0007669"/>
    <property type="project" value="UniProtKB-UniPathway"/>
</dbReference>
<evidence type="ECO:0000256" key="9">
    <source>
        <dbReference type="ARBA" id="ARBA00023242"/>
    </source>
</evidence>
<dbReference type="GO" id="GO:0005634">
    <property type="term" value="C:nucleus"/>
    <property type="evidence" value="ECO:0007669"/>
    <property type="project" value="UniProtKB-SubCell"/>
</dbReference>
<accession>A0A7J6HF73</accession>
<keyword evidence="9" id="KW-0539">Nucleus</keyword>
<dbReference type="OMA" id="VECKHIY"/>
<dbReference type="CDD" id="cd16651">
    <property type="entry name" value="SPL-RING_NSE2"/>
    <property type="match status" value="1"/>
</dbReference>
<dbReference type="SUPFAM" id="SSF57850">
    <property type="entry name" value="RING/U-box"/>
    <property type="match status" value="1"/>
</dbReference>
<dbReference type="Pfam" id="PF11789">
    <property type="entry name" value="zf-Nse"/>
    <property type="match status" value="1"/>
</dbReference>
<evidence type="ECO:0000256" key="2">
    <source>
        <dbReference type="ARBA" id="ARBA00004718"/>
    </source>
</evidence>
<keyword evidence="6 10" id="KW-0863">Zinc-finger</keyword>
<dbReference type="InterPro" id="IPR013083">
    <property type="entry name" value="Znf_RING/FYVE/PHD"/>
</dbReference>
<comment type="similarity">
    <text evidence="3">Belongs to the NSE2 family.</text>
</comment>
<gene>
    <name evidence="12" type="ORF">G4B88_025942</name>
</gene>
<dbReference type="GO" id="GO:0061665">
    <property type="term" value="F:SUMO ligase activity"/>
    <property type="evidence" value="ECO:0007669"/>
    <property type="project" value="TreeGrafter"/>
</dbReference>
<evidence type="ECO:0000256" key="1">
    <source>
        <dbReference type="ARBA" id="ARBA00004123"/>
    </source>
</evidence>
<dbReference type="PANTHER" id="PTHR21330">
    <property type="entry name" value="E3 SUMO-PROTEIN LIGASE NSE2"/>
    <property type="match status" value="1"/>
</dbReference>
<keyword evidence="7" id="KW-0833">Ubl conjugation pathway</keyword>
<name>A0A7J6HF73_CANSA</name>
<protein>
    <recommendedName>
        <fullName evidence="11">SP-RING-type domain-containing protein</fullName>
    </recommendedName>
</protein>
<organism evidence="12 13">
    <name type="scientific">Cannabis sativa</name>
    <name type="common">Hemp</name>
    <name type="synonym">Marijuana</name>
    <dbReference type="NCBI Taxonomy" id="3483"/>
    <lineage>
        <taxon>Eukaryota</taxon>
        <taxon>Viridiplantae</taxon>
        <taxon>Streptophyta</taxon>
        <taxon>Embryophyta</taxon>
        <taxon>Tracheophyta</taxon>
        <taxon>Spermatophyta</taxon>
        <taxon>Magnoliopsida</taxon>
        <taxon>eudicotyledons</taxon>
        <taxon>Gunneridae</taxon>
        <taxon>Pentapetalae</taxon>
        <taxon>rosids</taxon>
        <taxon>fabids</taxon>
        <taxon>Rosales</taxon>
        <taxon>Cannabaceae</taxon>
        <taxon>Cannabis</taxon>
    </lineage>
</organism>
<dbReference type="GO" id="GO:0030915">
    <property type="term" value="C:Smc5-Smc6 complex"/>
    <property type="evidence" value="ECO:0007669"/>
    <property type="project" value="InterPro"/>
</dbReference>
<feature type="domain" description="SP-RING-type" evidence="11">
    <location>
        <begin position="143"/>
        <end position="231"/>
    </location>
</feature>
<evidence type="ECO:0000256" key="10">
    <source>
        <dbReference type="PROSITE-ProRule" id="PRU00452"/>
    </source>
</evidence>
<evidence type="ECO:0000256" key="8">
    <source>
        <dbReference type="ARBA" id="ARBA00022833"/>
    </source>
</evidence>
<keyword evidence="4" id="KW-0808">Transferase</keyword>
<keyword evidence="8" id="KW-0862">Zinc</keyword>
<accession>A0A803QDH5</accession>
<dbReference type="EMBL" id="JAATIQ010000047">
    <property type="protein sequence ID" value="KAF4393973.1"/>
    <property type="molecule type" value="Genomic_DNA"/>
</dbReference>
<dbReference type="GO" id="GO:0008270">
    <property type="term" value="F:zinc ion binding"/>
    <property type="evidence" value="ECO:0007669"/>
    <property type="project" value="UniProtKB-KW"/>
</dbReference>
<sequence>MASSSASRANTVTGLIQKAASNIYQDNQNLIPDIRTGFKLFKELAVDLEKENESEKLKELDNAHVQLLNAYVDCMNFSSAVQSVAENYQPAPELSDFKKLLATEISNVQANSSGDVQNLQLRHEFKQAIWNVHHSGQPMPGEEQEDIVMTGTQSVLRNITCPISGKRVTELADPVRSMECKHVYEKSAVMDYIKRKRQAAQCPVAACPKILNPKKVVCDPLLLIEIDEMRTQSRATATEVIEDFTELVEE</sequence>
<evidence type="ECO:0000313" key="12">
    <source>
        <dbReference type="EMBL" id="KAF4393973.1"/>
    </source>
</evidence>
<evidence type="ECO:0000256" key="5">
    <source>
        <dbReference type="ARBA" id="ARBA00022723"/>
    </source>
</evidence>
<evidence type="ECO:0000313" key="13">
    <source>
        <dbReference type="Proteomes" id="UP000583929"/>
    </source>
</evidence>
<evidence type="ECO:0000256" key="4">
    <source>
        <dbReference type="ARBA" id="ARBA00022679"/>
    </source>
</evidence>
<dbReference type="PANTHER" id="PTHR21330:SF1">
    <property type="entry name" value="E3 SUMO-PROTEIN LIGASE NSE2"/>
    <property type="match status" value="1"/>
</dbReference>
<dbReference type="InterPro" id="IPR004181">
    <property type="entry name" value="Znf_MIZ"/>
</dbReference>
<dbReference type="Proteomes" id="UP000583929">
    <property type="component" value="Unassembled WGS sequence"/>
</dbReference>
<keyword evidence="13" id="KW-1185">Reference proteome</keyword>
<keyword evidence="5" id="KW-0479">Metal-binding</keyword>
<proteinExistence type="inferred from homology"/>
<reference evidence="12 13" key="1">
    <citation type="journal article" date="2020" name="bioRxiv">
        <title>Sequence and annotation of 42 cannabis genomes reveals extensive copy number variation in cannabinoid synthesis and pathogen resistance genes.</title>
        <authorList>
            <person name="Mckernan K.J."/>
            <person name="Helbert Y."/>
            <person name="Kane L.T."/>
            <person name="Ebling H."/>
            <person name="Zhang L."/>
            <person name="Liu B."/>
            <person name="Eaton Z."/>
            <person name="Mclaughlin S."/>
            <person name="Kingan S."/>
            <person name="Baybayan P."/>
            <person name="Concepcion G."/>
            <person name="Jordan M."/>
            <person name="Riva A."/>
            <person name="Barbazuk W."/>
            <person name="Harkins T."/>
        </authorList>
    </citation>
    <scope>NUCLEOTIDE SEQUENCE [LARGE SCALE GENOMIC DNA]</scope>
    <source>
        <strain evidence="13">cv. Jamaican Lion 4</strain>
        <tissue evidence="12">Leaf</tissue>
    </source>
</reference>